<accession>A0A5A7VIN9</accession>
<name>A0A5A7VIN9_CUCMM</name>
<evidence type="ECO:0000313" key="3">
    <source>
        <dbReference type="Proteomes" id="UP000321393"/>
    </source>
</evidence>
<gene>
    <name evidence="2" type="ORF">E5676_scaffold606G00900</name>
    <name evidence="1" type="ORF">E6C27_scaffold90G00860</name>
</gene>
<sequence length="230" mass="26351">MSQVKSISSPLPNLFKLISKQGPSTDKEKEDISKILYTSVVGSLMYDIVCIRPDTAHDIGIVSCFMSNLGKQHWEAKCNMRYLRGTSSLKLTFGDGKPILAEYINSDMARDLDSKKSASSYLMTFASGAVSWQLMLQKCVALSITEVEYIAAAEACKEMLWIKRFIPKLGFKQQRYVIYYDNQSTIDHLGKNATFHSITKHIDVRYHWLRDALNDELFELEKIYTDHNWI</sequence>
<dbReference type="OrthoDB" id="1727749at2759"/>
<dbReference type="EMBL" id="SSTE01001308">
    <property type="protein sequence ID" value="KAA0065635.1"/>
    <property type="molecule type" value="Genomic_DNA"/>
</dbReference>
<reference evidence="3 4" key="1">
    <citation type="submission" date="2019-08" db="EMBL/GenBank/DDBJ databases">
        <title>Draft genome sequences of two oriental melons (Cucumis melo L. var makuwa).</title>
        <authorList>
            <person name="Kwon S.-Y."/>
        </authorList>
    </citation>
    <scope>NUCLEOTIDE SEQUENCE [LARGE SCALE GENOMIC DNA]</scope>
    <source>
        <strain evidence="4">cv. Chang Bougi</strain>
        <strain evidence="3">cv. SW 3</strain>
        <tissue evidence="1">Leaf</tissue>
    </source>
</reference>
<organism evidence="1 3">
    <name type="scientific">Cucumis melo var. makuwa</name>
    <name type="common">Oriental melon</name>
    <dbReference type="NCBI Taxonomy" id="1194695"/>
    <lineage>
        <taxon>Eukaryota</taxon>
        <taxon>Viridiplantae</taxon>
        <taxon>Streptophyta</taxon>
        <taxon>Embryophyta</taxon>
        <taxon>Tracheophyta</taxon>
        <taxon>Spermatophyta</taxon>
        <taxon>Magnoliopsida</taxon>
        <taxon>eudicotyledons</taxon>
        <taxon>Gunneridae</taxon>
        <taxon>Pentapetalae</taxon>
        <taxon>rosids</taxon>
        <taxon>fabids</taxon>
        <taxon>Cucurbitales</taxon>
        <taxon>Cucurbitaceae</taxon>
        <taxon>Benincaseae</taxon>
        <taxon>Cucumis</taxon>
    </lineage>
</organism>
<proteinExistence type="predicted"/>
<dbReference type="PANTHER" id="PTHR11439:SF467">
    <property type="entry name" value="INTEGRASE CATALYTIC DOMAIN-CONTAINING PROTEIN"/>
    <property type="match status" value="1"/>
</dbReference>
<dbReference type="EMBL" id="SSTD01013339">
    <property type="protein sequence ID" value="TYK07204.1"/>
    <property type="molecule type" value="Genomic_DNA"/>
</dbReference>
<protein>
    <submittedName>
        <fullName evidence="1">Retrovirus-related Pol polyprotein from transposon TNT 1-94</fullName>
    </submittedName>
</protein>
<dbReference type="AlphaFoldDB" id="A0A5A7VIN9"/>
<evidence type="ECO:0000313" key="1">
    <source>
        <dbReference type="EMBL" id="KAA0065635.1"/>
    </source>
</evidence>
<dbReference type="CDD" id="cd09272">
    <property type="entry name" value="RNase_HI_RT_Ty1"/>
    <property type="match status" value="1"/>
</dbReference>
<dbReference type="STRING" id="1194695.A0A5A7VIN9"/>
<dbReference type="Proteomes" id="UP000321393">
    <property type="component" value="Unassembled WGS sequence"/>
</dbReference>
<evidence type="ECO:0000313" key="4">
    <source>
        <dbReference type="Proteomes" id="UP000321947"/>
    </source>
</evidence>
<dbReference type="Proteomes" id="UP000321947">
    <property type="component" value="Unassembled WGS sequence"/>
</dbReference>
<dbReference type="PANTHER" id="PTHR11439">
    <property type="entry name" value="GAG-POL-RELATED RETROTRANSPOSON"/>
    <property type="match status" value="1"/>
</dbReference>
<comment type="caution">
    <text evidence="1">The sequence shown here is derived from an EMBL/GenBank/DDBJ whole genome shotgun (WGS) entry which is preliminary data.</text>
</comment>
<evidence type="ECO:0000313" key="2">
    <source>
        <dbReference type="EMBL" id="TYK07204.1"/>
    </source>
</evidence>